<dbReference type="Proteomes" id="UP000002939">
    <property type="component" value="Unassembled WGS sequence"/>
</dbReference>
<dbReference type="Pfam" id="PF02618">
    <property type="entry name" value="YceG"/>
    <property type="match status" value="1"/>
</dbReference>
<dbReference type="GO" id="GO:0009252">
    <property type="term" value="P:peptidoglycan biosynthetic process"/>
    <property type="evidence" value="ECO:0007669"/>
    <property type="project" value="UniProtKB-UniRule"/>
</dbReference>
<dbReference type="EC" id="4.2.2.29" evidence="7"/>
<keyword evidence="9" id="KW-1185">Reference proteome</keyword>
<dbReference type="HAMAP" id="MF_02065">
    <property type="entry name" value="MltG"/>
    <property type="match status" value="1"/>
</dbReference>
<keyword evidence="6 7" id="KW-0961">Cell wall biogenesis/degradation</keyword>
<keyword evidence="2 7" id="KW-0812">Transmembrane</keyword>
<keyword evidence="3 7" id="KW-1133">Transmembrane helix</keyword>
<reference evidence="8" key="2">
    <citation type="submission" date="2011-10" db="EMBL/GenBank/DDBJ databases">
        <title>The Genome Sequence of Granulicatella elegans ATCC 700633.</title>
        <authorList>
            <consortium name="The Broad Institute Genome Sequencing Platform"/>
            <consortium name="The Broad Institute Genome Sequencing Center for Infectious Disease"/>
            <person name="Earl A."/>
            <person name="Ward D."/>
            <person name="Feldgarden M."/>
            <person name="Gevers D."/>
            <person name="Sibley C.D."/>
            <person name="Field T.R."/>
            <person name="Grinwis M."/>
            <person name="Eshaghurshan C.S."/>
            <person name="Surette M.G."/>
            <person name="Young S.K."/>
            <person name="Zeng Q."/>
            <person name="Gargeya S."/>
            <person name="Fitzgerald M."/>
            <person name="Haas B."/>
            <person name="Abouelleil A."/>
            <person name="Alvarado L."/>
            <person name="Arachchi H.M."/>
            <person name="Berlin A."/>
            <person name="Brown A."/>
            <person name="Chapman S.B."/>
            <person name="Chen Z."/>
            <person name="Dunbar C."/>
            <person name="Freedman E."/>
            <person name="Gearin G."/>
            <person name="Goldberg J."/>
            <person name="Griggs A."/>
            <person name="Gujja S."/>
            <person name="Heiman D."/>
            <person name="Howarth C."/>
            <person name="Larson L."/>
            <person name="Lui A."/>
            <person name="MacDonald P.J.P."/>
            <person name="Montmayeur A."/>
            <person name="Murphy C."/>
            <person name="Neiman D."/>
            <person name="Pearson M."/>
            <person name="Priest M."/>
            <person name="Roberts A."/>
            <person name="Saif S."/>
            <person name="Shea T."/>
            <person name="Shenoy N."/>
            <person name="Sisk P."/>
            <person name="Stolte C."/>
            <person name="Sykes S."/>
            <person name="Wortman J."/>
            <person name="Nusbaum C."/>
            <person name="Birren B."/>
        </authorList>
    </citation>
    <scope>NUCLEOTIDE SEQUENCE [LARGE SCALE GENOMIC DNA]</scope>
    <source>
        <strain evidence="8">ATCC 700633</strain>
    </source>
</reference>
<gene>
    <name evidence="7" type="primary">mltG</name>
    <name evidence="8" type="ORF">HMPREF0446_00554</name>
</gene>
<comment type="catalytic activity">
    <reaction evidence="7">
        <text>a peptidoglycan chain = a peptidoglycan chain with N-acetyl-1,6-anhydromuramyl-[peptide] at the reducing end + a peptidoglycan chain with N-acetylglucosamine at the non-reducing end.</text>
        <dbReference type="EC" id="4.2.2.29"/>
    </reaction>
</comment>
<keyword evidence="4 7" id="KW-0472">Membrane</keyword>
<dbReference type="CDD" id="cd08010">
    <property type="entry name" value="MltG_like"/>
    <property type="match status" value="1"/>
</dbReference>
<organism evidence="8 9">
    <name type="scientific">Granulicatella elegans ATCC 700633</name>
    <dbReference type="NCBI Taxonomy" id="626369"/>
    <lineage>
        <taxon>Bacteria</taxon>
        <taxon>Bacillati</taxon>
        <taxon>Bacillota</taxon>
        <taxon>Bacilli</taxon>
        <taxon>Lactobacillales</taxon>
        <taxon>Carnobacteriaceae</taxon>
        <taxon>Granulicatella</taxon>
    </lineage>
</organism>
<dbReference type="InterPro" id="IPR003770">
    <property type="entry name" value="MLTG-like"/>
</dbReference>
<evidence type="ECO:0000313" key="8">
    <source>
        <dbReference type="EMBL" id="EEW93672.2"/>
    </source>
</evidence>
<evidence type="ECO:0000313" key="9">
    <source>
        <dbReference type="Proteomes" id="UP000002939"/>
    </source>
</evidence>
<dbReference type="EMBL" id="ACRF02000013">
    <property type="protein sequence ID" value="EEW93672.2"/>
    <property type="molecule type" value="Genomic_DNA"/>
</dbReference>
<comment type="subcellular location">
    <subcellularLocation>
        <location evidence="7">Cell membrane</location>
        <topology evidence="7">Single-pass membrane protein</topology>
    </subcellularLocation>
</comment>
<feature type="site" description="Important for catalytic activity" evidence="7">
    <location>
        <position position="264"/>
    </location>
</feature>
<comment type="similarity">
    <text evidence="7">Belongs to the transglycosylase MltG family.</text>
</comment>
<dbReference type="GO" id="GO:0071555">
    <property type="term" value="P:cell wall organization"/>
    <property type="evidence" value="ECO:0007669"/>
    <property type="project" value="UniProtKB-KW"/>
</dbReference>
<dbReference type="eggNOG" id="COG1559">
    <property type="taxonomic scope" value="Bacteria"/>
</dbReference>
<evidence type="ECO:0000256" key="6">
    <source>
        <dbReference type="ARBA" id="ARBA00023316"/>
    </source>
</evidence>
<evidence type="ECO:0000256" key="3">
    <source>
        <dbReference type="ARBA" id="ARBA00022989"/>
    </source>
</evidence>
<evidence type="ECO:0000256" key="5">
    <source>
        <dbReference type="ARBA" id="ARBA00023239"/>
    </source>
</evidence>
<dbReference type="NCBIfam" id="TIGR00247">
    <property type="entry name" value="endolytic transglycosylase MltG"/>
    <property type="match status" value="1"/>
</dbReference>
<reference evidence="8" key="1">
    <citation type="submission" date="2009-09" db="EMBL/GenBank/DDBJ databases">
        <authorList>
            <consortium name="The Broad Institute Genome Sequencing Platform"/>
            <person name="Ward D."/>
            <person name="Feldgarden M."/>
            <person name="Earl A."/>
            <person name="Young S.K."/>
            <person name="Zeng Q."/>
            <person name="Koehrsen M."/>
            <person name="Alvarado L."/>
            <person name="Berlin A."/>
            <person name="Bochicchio J."/>
            <person name="Borenstein D."/>
            <person name="Chapman S.B."/>
            <person name="Chen Z."/>
            <person name="Engels R."/>
            <person name="Freedman E."/>
            <person name="Gellesch M."/>
            <person name="Goldberg J."/>
            <person name="Griggs A."/>
            <person name="Gujja S."/>
            <person name="Heilman E."/>
            <person name="Heiman D."/>
            <person name="Hepburn T."/>
            <person name="Howarth C."/>
            <person name="Jen D."/>
            <person name="Larson L."/>
            <person name="Lewis B."/>
            <person name="Mehta T."/>
            <person name="Park D."/>
            <person name="Pearson M."/>
            <person name="Roberts A."/>
            <person name="Saif S."/>
            <person name="Shea T."/>
            <person name="Shenoy N."/>
            <person name="Sisk P."/>
            <person name="Stolte C."/>
            <person name="Sykes S."/>
            <person name="Thomson T."/>
            <person name="Walk T."/>
            <person name="White J."/>
            <person name="Yandava C."/>
            <person name="Sibley C.D."/>
            <person name="Field T.R."/>
            <person name="Grinwis M."/>
            <person name="Eshaghurshan C.S."/>
            <person name="Surette M.G."/>
            <person name="Haas B."/>
            <person name="Nusbaum C."/>
            <person name="Birren B."/>
        </authorList>
    </citation>
    <scope>NUCLEOTIDE SEQUENCE [LARGE SCALE GENOMIC DNA]</scope>
    <source>
        <strain evidence="8">ATCC 700633</strain>
    </source>
</reference>
<proteinExistence type="inferred from homology"/>
<evidence type="ECO:0000256" key="1">
    <source>
        <dbReference type="ARBA" id="ARBA00022475"/>
    </source>
</evidence>
<feature type="transmembrane region" description="Helical" evidence="7">
    <location>
        <begin position="32"/>
        <end position="55"/>
    </location>
</feature>
<dbReference type="GO" id="GO:0008932">
    <property type="term" value="F:lytic endotransglycosylase activity"/>
    <property type="evidence" value="ECO:0007669"/>
    <property type="project" value="UniProtKB-UniRule"/>
</dbReference>
<keyword evidence="5 7" id="KW-0456">Lyase</keyword>
<dbReference type="PANTHER" id="PTHR30518">
    <property type="entry name" value="ENDOLYTIC MUREIN TRANSGLYCOSYLASE"/>
    <property type="match status" value="1"/>
</dbReference>
<dbReference type="AlphaFoldDB" id="D0BKR9"/>
<comment type="caution">
    <text evidence="8">The sequence shown here is derived from an EMBL/GenBank/DDBJ whole genome shotgun (WGS) entry which is preliminary data.</text>
</comment>
<dbReference type="GO" id="GO:0005886">
    <property type="term" value="C:plasma membrane"/>
    <property type="evidence" value="ECO:0007669"/>
    <property type="project" value="UniProtKB-SubCell"/>
</dbReference>
<dbReference type="PANTHER" id="PTHR30518:SF2">
    <property type="entry name" value="ENDOLYTIC MUREIN TRANSGLYCOSYLASE"/>
    <property type="match status" value="1"/>
</dbReference>
<name>D0BKR9_9LACT</name>
<comment type="function">
    <text evidence="7">Functions as a peptidoglycan terminase that cleaves nascent peptidoglycan strands endolytically to terminate their elongation.</text>
</comment>
<dbReference type="OrthoDB" id="9814591at2"/>
<evidence type="ECO:0000256" key="2">
    <source>
        <dbReference type="ARBA" id="ARBA00022692"/>
    </source>
</evidence>
<accession>D0BKR9</accession>
<dbReference type="HOGENOM" id="CLU_025574_2_3_9"/>
<evidence type="ECO:0000256" key="7">
    <source>
        <dbReference type="HAMAP-Rule" id="MF_02065"/>
    </source>
</evidence>
<protein>
    <recommendedName>
        <fullName evidence="7">Endolytic murein transglycosylase</fullName>
        <ecNumber evidence="7">4.2.2.29</ecNumber>
    </recommendedName>
    <alternativeName>
        <fullName evidence="7">Peptidoglycan lytic transglycosylase</fullName>
    </alternativeName>
    <alternativeName>
        <fullName evidence="7">Peptidoglycan polymerization terminase</fullName>
    </alternativeName>
</protein>
<sequence length="380" mass="43501">MSKKERFKTNFMYENEELRAIRKKESKITRNIVRLFAILFAVIVIGGGVYGYYYVSNSLKPVDTKQTQTVEVEIPAGSSVKQIAKILEDNKLIRNSKIFNFYIKFKNVAGFKAGFYQLSPSMDIDQILGQLADGGKDKSANVAKVVVREGETLTGIAEEVEKSTKYSKEDFMNKVQEQGFIDQLVQKFPRLFKDAQKAQNVRYFLEGYLYPATYDADESKTLQMIIEEMVAKTDSILSKYYAKISQGDYNVHEILTMASLVEKEGFKLEDRQKIASVFYNRIKKNMMLQTDISVLYALGEHKEVVTLKDLEVNSPYNLYKYRGLGPGPFNSPSEEAILAAIDPAQTDYEYFVADIQTKEVYFAKTYEEHLALKAKYVDKE</sequence>
<keyword evidence="1 7" id="KW-1003">Cell membrane</keyword>
<evidence type="ECO:0000256" key="4">
    <source>
        <dbReference type="ARBA" id="ARBA00023136"/>
    </source>
</evidence>
<dbReference type="Gene3D" id="3.30.1490.480">
    <property type="entry name" value="Endolytic murein transglycosylase"/>
    <property type="match status" value="1"/>
</dbReference>
<dbReference type="RefSeq" id="WP_020991326.1">
    <property type="nucleotide sequence ID" value="NZ_KI391971.1"/>
</dbReference>
<dbReference type="STRING" id="626369.HMPREF0446_00554"/>